<feature type="transmembrane region" description="Helical" evidence="5">
    <location>
        <begin position="186"/>
        <end position="206"/>
    </location>
</feature>
<organism evidence="6">
    <name type="scientific">Pelagomonas calceolata</name>
    <dbReference type="NCBI Taxonomy" id="35677"/>
    <lineage>
        <taxon>Eukaryota</taxon>
        <taxon>Sar</taxon>
        <taxon>Stramenopiles</taxon>
        <taxon>Ochrophyta</taxon>
        <taxon>Pelagophyceae</taxon>
        <taxon>Pelagomonadales</taxon>
        <taxon>Pelagomonadaceae</taxon>
        <taxon>Pelagomonas</taxon>
    </lineage>
</organism>
<dbReference type="Proteomes" id="UP000789595">
    <property type="component" value="Unassembled WGS sequence"/>
</dbReference>
<evidence type="ECO:0000313" key="7">
    <source>
        <dbReference type="EMBL" id="CAH0363884.1"/>
    </source>
</evidence>
<evidence type="ECO:0000256" key="5">
    <source>
        <dbReference type="SAM" id="Phobius"/>
    </source>
</evidence>
<dbReference type="Pfam" id="PF07690">
    <property type="entry name" value="MFS_1"/>
    <property type="match status" value="1"/>
</dbReference>
<proteinExistence type="predicted"/>
<feature type="transmembrane region" description="Helical" evidence="5">
    <location>
        <begin position="63"/>
        <end position="82"/>
    </location>
</feature>
<evidence type="ECO:0000256" key="4">
    <source>
        <dbReference type="ARBA" id="ARBA00023136"/>
    </source>
</evidence>
<evidence type="ECO:0000256" key="2">
    <source>
        <dbReference type="ARBA" id="ARBA00022692"/>
    </source>
</evidence>
<evidence type="ECO:0000313" key="6">
    <source>
        <dbReference type="EMBL" id="CAE0706348.1"/>
    </source>
</evidence>
<evidence type="ECO:0000256" key="3">
    <source>
        <dbReference type="ARBA" id="ARBA00022989"/>
    </source>
</evidence>
<feature type="transmembrane region" description="Helical" evidence="5">
    <location>
        <begin position="394"/>
        <end position="415"/>
    </location>
</feature>
<dbReference type="GO" id="GO:0016020">
    <property type="term" value="C:membrane"/>
    <property type="evidence" value="ECO:0007669"/>
    <property type="project" value="UniProtKB-SubCell"/>
</dbReference>
<evidence type="ECO:0000256" key="1">
    <source>
        <dbReference type="ARBA" id="ARBA00004141"/>
    </source>
</evidence>
<dbReference type="PANTHER" id="PTHR23507">
    <property type="entry name" value="ZGC:174356"/>
    <property type="match status" value="1"/>
</dbReference>
<dbReference type="EMBL" id="HBIW01025314">
    <property type="protein sequence ID" value="CAE0706348.1"/>
    <property type="molecule type" value="Transcribed_RNA"/>
</dbReference>
<keyword evidence="3 5" id="KW-1133">Transmembrane helix</keyword>
<dbReference type="AlphaFoldDB" id="A0A7S4A7J6"/>
<evidence type="ECO:0000313" key="8">
    <source>
        <dbReference type="Proteomes" id="UP000789595"/>
    </source>
</evidence>
<reference evidence="6" key="1">
    <citation type="submission" date="2021-01" db="EMBL/GenBank/DDBJ databases">
        <authorList>
            <person name="Corre E."/>
            <person name="Pelletier E."/>
            <person name="Niang G."/>
            <person name="Scheremetjew M."/>
            <person name="Finn R."/>
            <person name="Kale V."/>
            <person name="Holt S."/>
            <person name="Cochrane G."/>
            <person name="Meng A."/>
            <person name="Brown T."/>
            <person name="Cohen L."/>
        </authorList>
    </citation>
    <scope>NUCLEOTIDE SEQUENCE</scope>
    <source>
        <strain evidence="6">CCMP1756</strain>
    </source>
</reference>
<keyword evidence="8" id="KW-1185">Reference proteome</keyword>
<feature type="transmembrane region" description="Helical" evidence="5">
    <location>
        <begin position="91"/>
        <end position="110"/>
    </location>
</feature>
<dbReference type="SUPFAM" id="SSF103473">
    <property type="entry name" value="MFS general substrate transporter"/>
    <property type="match status" value="1"/>
</dbReference>
<dbReference type="PANTHER" id="PTHR23507:SF1">
    <property type="entry name" value="FI18259P1-RELATED"/>
    <property type="match status" value="1"/>
</dbReference>
<feature type="transmembrane region" description="Helical" evidence="5">
    <location>
        <begin position="162"/>
        <end position="180"/>
    </location>
</feature>
<gene>
    <name evidence="6" type="ORF">PCAL00307_LOCUS21799</name>
    <name evidence="7" type="ORF">PECAL_1P02250</name>
</gene>
<dbReference type="EMBL" id="CAKKNE010000001">
    <property type="protein sequence ID" value="CAH0363884.1"/>
    <property type="molecule type" value="Genomic_DNA"/>
</dbReference>
<dbReference type="Gene3D" id="1.20.1250.20">
    <property type="entry name" value="MFS general substrate transporter like domains"/>
    <property type="match status" value="1"/>
</dbReference>
<sequence length="422" mass="42980">MCKPPKTTEMDADAAAEHWAKRALSIGLLRSVSGMVLTPVVPGILKSALGGDQARVAMYQADWIFYGSAIQLIIGPVCGAIGDGKLGRKPILVACALLQALGACAVLAAHEGLLGPLQLWSAWLLRQVATVAAMTTTSASISDAYAHDRTKIAKTAARLGGMQMGVGMLLGPALGATIASKYGPRGTGVVAILGGVLALLGQLVLVPEAGAGTRTKTEVKNPFVAPLRLFSEGAPLRYLACASLCQALCRGESAVYSPFMVDIWGAGPKGLALTMTVVGATFAASQALLVGPLVKKFGAAGALRLGYACSTLQRVIWSYYTHPGVMLVGLALGSPGFGADSIIQQLALDYHPSSTPPRGELAASFSSLGTLGVLASSKVLGGLFAWGAPLGWPGAPFAVGAAASFCAFSCASLGARAKAKTA</sequence>
<name>A0A7S4A7J6_9STRA</name>
<comment type="subcellular location">
    <subcellularLocation>
        <location evidence="1">Membrane</location>
        <topology evidence="1">Multi-pass membrane protein</topology>
    </subcellularLocation>
</comment>
<protein>
    <recommendedName>
        <fullName evidence="9">Major facilitator superfamily (MFS) profile domain-containing protein</fullName>
    </recommendedName>
</protein>
<dbReference type="GO" id="GO:0022857">
    <property type="term" value="F:transmembrane transporter activity"/>
    <property type="evidence" value="ECO:0007669"/>
    <property type="project" value="InterPro"/>
</dbReference>
<evidence type="ECO:0008006" key="9">
    <source>
        <dbReference type="Google" id="ProtNLM"/>
    </source>
</evidence>
<keyword evidence="4 5" id="KW-0472">Membrane</keyword>
<accession>A0A7S4A7J6</accession>
<keyword evidence="2 5" id="KW-0812">Transmembrane</keyword>
<reference evidence="7" key="2">
    <citation type="submission" date="2021-11" db="EMBL/GenBank/DDBJ databases">
        <authorList>
            <consortium name="Genoscope - CEA"/>
            <person name="William W."/>
        </authorList>
    </citation>
    <scope>NUCLEOTIDE SEQUENCE</scope>
</reference>
<dbReference type="InterPro" id="IPR011701">
    <property type="entry name" value="MFS"/>
</dbReference>
<dbReference type="InterPro" id="IPR036259">
    <property type="entry name" value="MFS_trans_sf"/>
</dbReference>